<name>A0A6N1X4S9_9BURK</name>
<keyword evidence="3" id="KW-1185">Reference proteome</keyword>
<evidence type="ECO:0008006" key="4">
    <source>
        <dbReference type="Google" id="ProtNLM"/>
    </source>
</evidence>
<evidence type="ECO:0000256" key="1">
    <source>
        <dbReference type="SAM" id="Phobius"/>
    </source>
</evidence>
<keyword evidence="1" id="KW-0472">Membrane</keyword>
<evidence type="ECO:0000313" key="3">
    <source>
        <dbReference type="Proteomes" id="UP000509579"/>
    </source>
</evidence>
<dbReference type="AlphaFoldDB" id="A0A6N1X4S9"/>
<dbReference type="EMBL" id="CP054840">
    <property type="protein sequence ID" value="QKV52795.1"/>
    <property type="molecule type" value="Genomic_DNA"/>
</dbReference>
<protein>
    <recommendedName>
        <fullName evidence="4">Transmembrane protein</fullName>
    </recommendedName>
</protein>
<reference evidence="2 3" key="1">
    <citation type="submission" date="2020-06" db="EMBL/GenBank/DDBJ databases">
        <title>Acidovorax antarctica sp. nov., isolated from Corinth ice sheet soil, Antarctic Fields Peninsula.</title>
        <authorList>
            <person name="Xu Q."/>
            <person name="Peng F."/>
        </authorList>
    </citation>
    <scope>NUCLEOTIDE SEQUENCE [LARGE SCALE GENOMIC DNA]</scope>
    <source>
        <strain evidence="2 3">16-35-5</strain>
    </source>
</reference>
<dbReference type="KEGG" id="aant:HUK68_07770"/>
<sequence>MDWTPLEHAAIAVGLQLAVGMRLRNWWLGGLLGCCWFLAREHTQAEYRWIAQFGAGLRANLPWWGGFDANAWDLGSMMDWMAPALACTAVWALLRKRRPAPA</sequence>
<keyword evidence="1" id="KW-0812">Transmembrane</keyword>
<keyword evidence="1" id="KW-1133">Transmembrane helix</keyword>
<organism evidence="2 3">
    <name type="scientific">Comamonas antarctica</name>
    <dbReference type="NCBI Taxonomy" id="2743470"/>
    <lineage>
        <taxon>Bacteria</taxon>
        <taxon>Pseudomonadati</taxon>
        <taxon>Pseudomonadota</taxon>
        <taxon>Betaproteobacteria</taxon>
        <taxon>Burkholderiales</taxon>
        <taxon>Comamonadaceae</taxon>
        <taxon>Comamonas</taxon>
    </lineage>
</organism>
<feature type="transmembrane region" description="Helical" evidence="1">
    <location>
        <begin position="77"/>
        <end position="94"/>
    </location>
</feature>
<accession>A0A6N1X4S9</accession>
<evidence type="ECO:0000313" key="2">
    <source>
        <dbReference type="EMBL" id="QKV52795.1"/>
    </source>
</evidence>
<proteinExistence type="predicted"/>
<dbReference type="RefSeq" id="WP_175503672.1">
    <property type="nucleotide sequence ID" value="NZ_CAURQT010000021.1"/>
</dbReference>
<gene>
    <name evidence="2" type="ORF">HUK68_07770</name>
</gene>
<dbReference type="Proteomes" id="UP000509579">
    <property type="component" value="Chromosome"/>
</dbReference>